<sequence length="83" mass="9658">MRKKIESYCQMAKHLSKRFRAPVEPVLQETGMARRSLTRDNDRRKGPARIWRLAESLSAARMRQVAVTFCFVVWGVILLIVLL</sequence>
<keyword evidence="1" id="KW-1133">Transmembrane helix</keyword>
<evidence type="ECO:0000313" key="2">
    <source>
        <dbReference type="EMBL" id="CAH2394567.1"/>
    </source>
</evidence>
<organism evidence="2 3">
    <name type="scientific">Mesorhizobium ventifaucium</name>
    <dbReference type="NCBI Taxonomy" id="666020"/>
    <lineage>
        <taxon>Bacteria</taxon>
        <taxon>Pseudomonadati</taxon>
        <taxon>Pseudomonadota</taxon>
        <taxon>Alphaproteobacteria</taxon>
        <taxon>Hyphomicrobiales</taxon>
        <taxon>Phyllobacteriaceae</taxon>
        <taxon>Mesorhizobium</taxon>
    </lineage>
</organism>
<gene>
    <name evidence="2" type="ORF">MES4922_110011</name>
</gene>
<feature type="transmembrane region" description="Helical" evidence="1">
    <location>
        <begin position="65"/>
        <end position="82"/>
    </location>
</feature>
<dbReference type="EMBL" id="CAKXZS010000003">
    <property type="protein sequence ID" value="CAH2394567.1"/>
    <property type="molecule type" value="Genomic_DNA"/>
</dbReference>
<keyword evidence="1" id="KW-0472">Membrane</keyword>
<keyword evidence="3" id="KW-1185">Reference proteome</keyword>
<accession>A0ABM9DFH4</accession>
<evidence type="ECO:0000256" key="1">
    <source>
        <dbReference type="SAM" id="Phobius"/>
    </source>
</evidence>
<comment type="caution">
    <text evidence="2">The sequence shown here is derived from an EMBL/GenBank/DDBJ whole genome shotgun (WGS) entry which is preliminary data.</text>
</comment>
<keyword evidence="1" id="KW-0812">Transmembrane</keyword>
<reference evidence="2" key="1">
    <citation type="submission" date="2022-03" db="EMBL/GenBank/DDBJ databases">
        <authorList>
            <person name="Brunel B."/>
        </authorList>
    </citation>
    <scope>NUCLEOTIDE SEQUENCE</scope>
    <source>
        <strain evidence="2">STM4922sample</strain>
    </source>
</reference>
<name>A0ABM9DFH4_9HYPH</name>
<protein>
    <submittedName>
        <fullName evidence="2">Uncharacterized protein</fullName>
    </submittedName>
</protein>
<dbReference type="Proteomes" id="UP001152604">
    <property type="component" value="Unassembled WGS sequence"/>
</dbReference>
<proteinExistence type="predicted"/>
<evidence type="ECO:0000313" key="3">
    <source>
        <dbReference type="Proteomes" id="UP001152604"/>
    </source>
</evidence>